<comment type="caution">
    <text evidence="2">The sequence shown here is derived from an EMBL/GenBank/DDBJ whole genome shotgun (WGS) entry which is preliminary data.</text>
</comment>
<evidence type="ECO:0000313" key="2">
    <source>
        <dbReference type="EMBL" id="GAA4758519.1"/>
    </source>
</evidence>
<dbReference type="Pfam" id="PF22554">
    <property type="entry name" value="Chap-C"/>
    <property type="match status" value="1"/>
</dbReference>
<feature type="domain" description="TY-Chap C-terminal" evidence="1">
    <location>
        <begin position="18"/>
        <end position="93"/>
    </location>
</feature>
<organism evidence="2 3">
    <name type="scientific">Gordonia alkaliphila</name>
    <dbReference type="NCBI Taxonomy" id="1053547"/>
    <lineage>
        <taxon>Bacteria</taxon>
        <taxon>Bacillati</taxon>
        <taxon>Actinomycetota</taxon>
        <taxon>Actinomycetes</taxon>
        <taxon>Mycobacteriales</taxon>
        <taxon>Gordoniaceae</taxon>
        <taxon>Gordonia</taxon>
    </lineage>
</organism>
<protein>
    <recommendedName>
        <fullName evidence="1">TY-Chap C-terminal domain-containing protein</fullName>
    </recommendedName>
</protein>
<dbReference type="Proteomes" id="UP001500822">
    <property type="component" value="Unassembled WGS sequence"/>
</dbReference>
<keyword evidence="3" id="KW-1185">Reference proteome</keyword>
<accession>A0ABP8ZKF8</accession>
<sequence length="225" mass="25137">MSDDYFDSRQYAYLVLSDRPSKPLDAAETAYLFGCDVDELRDAQTEHLEQSEEWTTAAFDAAIEGDKDQADACQHEARAWASNANLLRDAVELCEARALAPVDWSLAEHARCYSEASAQRWHQFHVVCERLGLVVEESGQCREECGPDRCWGDDCECDGCVFGWTQCSVCGQARAARPIHGLNLSPVENDVEVVAAKQCEQDRLDEFYREFDAAVAAWRSAVGLV</sequence>
<evidence type="ECO:0000259" key="1">
    <source>
        <dbReference type="Pfam" id="PF22554"/>
    </source>
</evidence>
<gene>
    <name evidence="2" type="ORF">GCM10023217_33760</name>
</gene>
<dbReference type="InterPro" id="IPR054342">
    <property type="entry name" value="TY-Chap_C"/>
</dbReference>
<dbReference type="EMBL" id="BAABIE010000024">
    <property type="protein sequence ID" value="GAA4758519.1"/>
    <property type="molecule type" value="Genomic_DNA"/>
</dbReference>
<proteinExistence type="predicted"/>
<evidence type="ECO:0000313" key="3">
    <source>
        <dbReference type="Proteomes" id="UP001500822"/>
    </source>
</evidence>
<name>A0ABP8ZKF8_9ACTN</name>
<reference evidence="3" key="1">
    <citation type="journal article" date="2019" name="Int. J. Syst. Evol. Microbiol.">
        <title>The Global Catalogue of Microorganisms (GCM) 10K type strain sequencing project: providing services to taxonomists for standard genome sequencing and annotation.</title>
        <authorList>
            <consortium name="The Broad Institute Genomics Platform"/>
            <consortium name="The Broad Institute Genome Sequencing Center for Infectious Disease"/>
            <person name="Wu L."/>
            <person name="Ma J."/>
        </authorList>
    </citation>
    <scope>NUCLEOTIDE SEQUENCE [LARGE SCALE GENOMIC DNA]</scope>
    <source>
        <strain evidence="3">JCM 18077</strain>
    </source>
</reference>